<evidence type="ECO:0000256" key="8">
    <source>
        <dbReference type="SAM" id="MobiDB-lite"/>
    </source>
</evidence>
<feature type="domain" description="C2H2-type" evidence="9">
    <location>
        <begin position="1037"/>
        <end position="1064"/>
    </location>
</feature>
<proteinExistence type="predicted"/>
<comment type="caution">
    <text evidence="10">The sequence shown here is derived from an EMBL/GenBank/DDBJ whole genome shotgun (WGS) entry which is preliminary data.</text>
</comment>
<feature type="domain" description="C2H2-type" evidence="9">
    <location>
        <begin position="894"/>
        <end position="921"/>
    </location>
</feature>
<dbReference type="InterPro" id="IPR013087">
    <property type="entry name" value="Znf_C2H2_type"/>
</dbReference>
<evidence type="ECO:0000256" key="4">
    <source>
        <dbReference type="ARBA" id="ARBA00022771"/>
    </source>
</evidence>
<evidence type="ECO:0000313" key="10">
    <source>
        <dbReference type="EMBL" id="KAK3858028.1"/>
    </source>
</evidence>
<evidence type="ECO:0000256" key="7">
    <source>
        <dbReference type="PROSITE-ProRule" id="PRU00042"/>
    </source>
</evidence>
<feature type="region of interest" description="Disordered" evidence="8">
    <location>
        <begin position="717"/>
        <end position="769"/>
    </location>
</feature>
<dbReference type="Gene3D" id="3.30.160.60">
    <property type="entry name" value="Classic Zinc Finger"/>
    <property type="match status" value="7"/>
</dbReference>
<accession>A0AAE1ENA1</accession>
<dbReference type="EMBL" id="JAWQEG010005434">
    <property type="protein sequence ID" value="KAK3858028.1"/>
    <property type="molecule type" value="Genomic_DNA"/>
</dbReference>
<dbReference type="FunFam" id="3.30.160.60:FF:000100">
    <property type="entry name" value="Zinc finger 45-like"/>
    <property type="match status" value="1"/>
</dbReference>
<organism evidence="10 11">
    <name type="scientific">Petrolisthes cinctipes</name>
    <name type="common">Flat porcelain crab</name>
    <dbReference type="NCBI Taxonomy" id="88211"/>
    <lineage>
        <taxon>Eukaryota</taxon>
        <taxon>Metazoa</taxon>
        <taxon>Ecdysozoa</taxon>
        <taxon>Arthropoda</taxon>
        <taxon>Crustacea</taxon>
        <taxon>Multicrustacea</taxon>
        <taxon>Malacostraca</taxon>
        <taxon>Eumalacostraca</taxon>
        <taxon>Eucarida</taxon>
        <taxon>Decapoda</taxon>
        <taxon>Pleocyemata</taxon>
        <taxon>Anomura</taxon>
        <taxon>Galatheoidea</taxon>
        <taxon>Porcellanidae</taxon>
        <taxon>Petrolisthes</taxon>
    </lineage>
</organism>
<feature type="compositionally biased region" description="Low complexity" evidence="8">
    <location>
        <begin position="1244"/>
        <end position="1291"/>
    </location>
</feature>
<dbReference type="Proteomes" id="UP001286313">
    <property type="component" value="Unassembled WGS sequence"/>
</dbReference>
<gene>
    <name evidence="10" type="ORF">Pcinc_035753</name>
</gene>
<evidence type="ECO:0000259" key="9">
    <source>
        <dbReference type="PROSITE" id="PS50157"/>
    </source>
</evidence>
<feature type="compositionally biased region" description="Polar residues" evidence="8">
    <location>
        <begin position="356"/>
        <end position="373"/>
    </location>
</feature>
<dbReference type="PROSITE" id="PS00028">
    <property type="entry name" value="ZINC_FINGER_C2H2_1"/>
    <property type="match status" value="5"/>
</dbReference>
<keyword evidence="3" id="KW-0677">Repeat</keyword>
<dbReference type="PROSITE" id="PS50157">
    <property type="entry name" value="ZINC_FINGER_C2H2_2"/>
    <property type="match status" value="7"/>
</dbReference>
<feature type="compositionally biased region" description="Low complexity" evidence="8">
    <location>
        <begin position="1184"/>
        <end position="1197"/>
    </location>
</feature>
<feature type="compositionally biased region" description="Acidic residues" evidence="8">
    <location>
        <begin position="749"/>
        <end position="762"/>
    </location>
</feature>
<evidence type="ECO:0000313" key="11">
    <source>
        <dbReference type="Proteomes" id="UP001286313"/>
    </source>
</evidence>
<feature type="domain" description="C2H2-type" evidence="9">
    <location>
        <begin position="922"/>
        <end position="949"/>
    </location>
</feature>
<evidence type="ECO:0000256" key="2">
    <source>
        <dbReference type="ARBA" id="ARBA00022723"/>
    </source>
</evidence>
<dbReference type="GO" id="GO:0005634">
    <property type="term" value="C:nucleus"/>
    <property type="evidence" value="ECO:0007669"/>
    <property type="project" value="UniProtKB-SubCell"/>
</dbReference>
<dbReference type="GO" id="GO:0000977">
    <property type="term" value="F:RNA polymerase II transcription regulatory region sequence-specific DNA binding"/>
    <property type="evidence" value="ECO:0007669"/>
    <property type="project" value="TreeGrafter"/>
</dbReference>
<dbReference type="SMART" id="SM00355">
    <property type="entry name" value="ZnF_C2H2"/>
    <property type="match status" value="10"/>
</dbReference>
<feature type="compositionally biased region" description="Low complexity" evidence="8">
    <location>
        <begin position="1205"/>
        <end position="1236"/>
    </location>
</feature>
<name>A0AAE1ENA1_PETCI</name>
<feature type="domain" description="C2H2-type" evidence="9">
    <location>
        <begin position="950"/>
        <end position="973"/>
    </location>
</feature>
<comment type="subcellular location">
    <subcellularLocation>
        <location evidence="1">Nucleus</location>
    </subcellularLocation>
</comment>
<sequence>MSGEGRNVCLVCNREEVGSAPVSVHSSLVPSRTGTIHGQLCDVVGSRNLDEACRVSQVVCGVCLKLLLNIVLLECRVVVLREKFTGTFHKGAEARKKEVVGRRVGKNVKKCRSDCDGKEVVCWDDEEIQGWGEEEEIQKKCRKIDDVKIVGEGDSTEFIKEGGHLDFTSCPHSSSSSIPQATEIGLKGGTGNSNSLSALNDSQNNISRSLGSNWLMGGEQIQDKIPPLRIHVLNDVPGNCSDVCHHDDLPASQLVVFPSDGQEVNEDVLFRHCFEGGENLDTLQPHGERDGIISGLKWPSITLKSEVEALQVRNRSSPVGCEVRWPSISLKSRVDTLQTENARGTAASSELKCHSMSLNSGTTTSPVKSQGVTKQEEERMLEKTEEMMVMEDCVGEVMEDGDGAMKDDGGVGGGVGGGGGGGGGGCGGGGGGGGGGGVGVGGGGGGGGDMIVKENVVVDVVVMSSERTVENKNTVVLAKTHNSVTENNDERKQQHQQQQQQQQQHRNSKEVLTRVGNKKRSLENSKEERTANNNNKKMARKENREGLIIKVENKDELMMTVNRLPNDDNNSEDGVMMGIVDSDDDGDGIGGEEVMVEKEDSGGDGGGNCSSDLINTSEGIDGDTVVEEGREDGENGGDIGRSNTTTTTTNEGDNGEKKHGGDGNGIPTYTPKAEEEEENNDNNNDDDDEEESICVVPDLDDELMYEDTPVLHLTATDHTYKSRGKEVVGGRRRRRRTGQRKRPTKMDMNEGDDDDEWGEEGSDNDKGELHGGVSGMDCEICGAVFGNMAQLGQHRGQVHPAAYPHACLTCPQARYKEKAKLTQHMRRIHHLVTHICPGCDYTAGSQNSLDQHIIQHHPSSRYYQCHICNKAYRTHRYLHVVHIKRCHMGLPVKYTCDKCNKGFVDKSSLENHKLTHSSVRNYTCEFCGAAFVTPYALKVHVNTHTQEKKYMCADCGTAFLRKCNLSAHRKRFHGCSDMRLVCEVCGLATTTQRDLRRHQLATHSKQKPFSCKICHRSYTAKESLNNHLRTHTGNKPYECQCGKAFYKREVLRKHQRTVHINEQQQQPQEQTPLDPLNPQATVQVGNEDLQAGPMVVITLGECTPTEDGAMTQECDPLAVYSVQEEPPCLDQVLVTTTTNNPPPPLPGHNITKHQQTTSIITDAVTGTLQLDGLGLSNPVLLTTLSTTNTSTPTTLQQHQHHTSPHTHSLTTPTTLQQQQHTSPHTHTLTAPTTLQQHHQHTSPHTHSLTAPTTLQQQQHTSPHTHSLTTPTTLQQHHQHQQHTSPHTHSLTAPTMSRLHHFPTNTTTTLTLPHLDSTATTTTTTTTTTPTLPHPPFPNNTTTSINNNNTLTNSSFNNNNNNNTLTNSSLNNNTTNTLTNSSFNNHNNNNTLTNTSFNNNNNTNTLTNSSFNNNNNNSSFNNTLTRLTNAAPISSPHFVQLPAEIHSTDTSTSTTTSTVSFVASWATPSL</sequence>
<feature type="compositionally biased region" description="Basic residues" evidence="8">
    <location>
        <begin position="730"/>
        <end position="743"/>
    </location>
</feature>
<feature type="region of interest" description="Disordered" evidence="8">
    <location>
        <begin position="342"/>
        <end position="375"/>
    </location>
</feature>
<evidence type="ECO:0000256" key="1">
    <source>
        <dbReference type="ARBA" id="ARBA00004123"/>
    </source>
</evidence>
<feature type="compositionally biased region" description="Low complexity" evidence="8">
    <location>
        <begin position="640"/>
        <end position="649"/>
    </location>
</feature>
<feature type="compositionally biased region" description="Low complexity" evidence="8">
    <location>
        <begin position="495"/>
        <end position="505"/>
    </location>
</feature>
<feature type="compositionally biased region" description="Low complexity" evidence="8">
    <location>
        <begin position="1301"/>
        <end position="1330"/>
    </location>
</feature>
<feature type="compositionally biased region" description="Acidic residues" evidence="8">
    <location>
        <begin position="674"/>
        <end position="691"/>
    </location>
</feature>
<protein>
    <recommendedName>
        <fullName evidence="9">C2H2-type domain-containing protein</fullName>
    </recommendedName>
</protein>
<feature type="region of interest" description="Disordered" evidence="8">
    <location>
        <begin position="484"/>
        <end position="545"/>
    </location>
</feature>
<keyword evidence="4 7" id="KW-0863">Zinc-finger</keyword>
<dbReference type="GO" id="GO:0008270">
    <property type="term" value="F:zinc ion binding"/>
    <property type="evidence" value="ECO:0007669"/>
    <property type="project" value="UniProtKB-KW"/>
</dbReference>
<reference evidence="10" key="1">
    <citation type="submission" date="2023-10" db="EMBL/GenBank/DDBJ databases">
        <title>Genome assemblies of two species of porcelain crab, Petrolisthes cinctipes and Petrolisthes manimaculis (Anomura: Porcellanidae).</title>
        <authorList>
            <person name="Angst P."/>
        </authorList>
    </citation>
    <scope>NUCLEOTIDE SEQUENCE</scope>
    <source>
        <strain evidence="10">PB745_01</strain>
        <tissue evidence="10">Gill</tissue>
    </source>
</reference>
<feature type="domain" description="C2H2-type" evidence="9">
    <location>
        <begin position="776"/>
        <end position="804"/>
    </location>
</feature>
<evidence type="ECO:0000256" key="3">
    <source>
        <dbReference type="ARBA" id="ARBA00022737"/>
    </source>
</evidence>
<keyword evidence="2" id="KW-0479">Metal-binding</keyword>
<feature type="compositionally biased region" description="Basic and acidic residues" evidence="8">
    <location>
        <begin position="718"/>
        <end position="729"/>
    </location>
</feature>
<evidence type="ECO:0000256" key="5">
    <source>
        <dbReference type="ARBA" id="ARBA00022833"/>
    </source>
</evidence>
<feature type="region of interest" description="Disordered" evidence="8">
    <location>
        <begin position="1184"/>
        <end position="1338"/>
    </location>
</feature>
<feature type="region of interest" description="Disordered" evidence="8">
    <location>
        <begin position="597"/>
        <end position="691"/>
    </location>
</feature>
<feature type="domain" description="C2H2-type" evidence="9">
    <location>
        <begin position="980"/>
        <end position="1008"/>
    </location>
</feature>
<feature type="compositionally biased region" description="Basic and acidic residues" evidence="8">
    <location>
        <begin position="520"/>
        <end position="530"/>
    </location>
</feature>
<dbReference type="Pfam" id="PF00096">
    <property type="entry name" value="zf-C2H2"/>
    <property type="match status" value="3"/>
</dbReference>
<dbReference type="FunFam" id="3.30.160.60:FF:000086">
    <property type="entry name" value="transcription factor E4F1 isoform X1"/>
    <property type="match status" value="1"/>
</dbReference>
<keyword evidence="11" id="KW-1185">Reference proteome</keyword>
<dbReference type="PANTHER" id="PTHR24381">
    <property type="entry name" value="ZINC FINGER PROTEIN"/>
    <property type="match status" value="1"/>
</dbReference>
<dbReference type="SUPFAM" id="SSF57667">
    <property type="entry name" value="beta-beta-alpha zinc fingers"/>
    <property type="match status" value="5"/>
</dbReference>
<dbReference type="InterPro" id="IPR036236">
    <property type="entry name" value="Znf_C2H2_sf"/>
</dbReference>
<dbReference type="GO" id="GO:0000981">
    <property type="term" value="F:DNA-binding transcription factor activity, RNA polymerase II-specific"/>
    <property type="evidence" value="ECO:0007669"/>
    <property type="project" value="TreeGrafter"/>
</dbReference>
<evidence type="ECO:0000256" key="6">
    <source>
        <dbReference type="ARBA" id="ARBA00023242"/>
    </source>
</evidence>
<dbReference type="PANTHER" id="PTHR24381:SF393">
    <property type="entry name" value="CHROMATIN-LINKED ADAPTOR FOR MSL PROTEINS, ISOFORM B"/>
    <property type="match status" value="1"/>
</dbReference>
<feature type="compositionally biased region" description="Acidic residues" evidence="8">
    <location>
        <begin position="620"/>
        <end position="635"/>
    </location>
</feature>
<feature type="domain" description="C2H2-type" evidence="9">
    <location>
        <begin position="1009"/>
        <end position="1036"/>
    </location>
</feature>
<keyword evidence="5" id="KW-0862">Zinc</keyword>
<keyword evidence="6" id="KW-0539">Nucleus</keyword>